<dbReference type="InterPro" id="IPR006139">
    <property type="entry name" value="D-isomer_2_OHA_DH_cat_dom"/>
</dbReference>
<evidence type="ECO:0000313" key="8">
    <source>
        <dbReference type="Proteomes" id="UP001501510"/>
    </source>
</evidence>
<dbReference type="InterPro" id="IPR029753">
    <property type="entry name" value="D-isomer_DH_CS"/>
</dbReference>
<keyword evidence="8" id="KW-1185">Reference proteome</keyword>
<dbReference type="Proteomes" id="UP001501510">
    <property type="component" value="Unassembled WGS sequence"/>
</dbReference>
<name>A0ABP3UR64_9CLOT</name>
<dbReference type="SUPFAM" id="SSF52283">
    <property type="entry name" value="Formate/glycerate dehydrogenase catalytic domain-like"/>
    <property type="match status" value="1"/>
</dbReference>
<accession>A0ABP3UR64</accession>
<dbReference type="InterPro" id="IPR036291">
    <property type="entry name" value="NAD(P)-bd_dom_sf"/>
</dbReference>
<comment type="caution">
    <text evidence="7">The sequence shown here is derived from an EMBL/GenBank/DDBJ whole genome shotgun (WGS) entry which is preliminary data.</text>
</comment>
<evidence type="ECO:0000256" key="3">
    <source>
        <dbReference type="ARBA" id="ARBA00023027"/>
    </source>
</evidence>
<dbReference type="Pfam" id="PF00389">
    <property type="entry name" value="2-Hacid_dh"/>
    <property type="match status" value="1"/>
</dbReference>
<proteinExistence type="inferred from homology"/>
<evidence type="ECO:0000256" key="4">
    <source>
        <dbReference type="RuleBase" id="RU003719"/>
    </source>
</evidence>
<dbReference type="EMBL" id="BAAACG010000008">
    <property type="protein sequence ID" value="GAA0738015.1"/>
    <property type="molecule type" value="Genomic_DNA"/>
</dbReference>
<protein>
    <submittedName>
        <fullName evidence="7">D-2-hydroxyacid dehydrogenase</fullName>
    </submittedName>
</protein>
<dbReference type="InterPro" id="IPR006140">
    <property type="entry name" value="D-isomer_DH_NAD-bd"/>
</dbReference>
<evidence type="ECO:0000256" key="2">
    <source>
        <dbReference type="ARBA" id="ARBA00023002"/>
    </source>
</evidence>
<evidence type="ECO:0000259" key="6">
    <source>
        <dbReference type="Pfam" id="PF02826"/>
    </source>
</evidence>
<keyword evidence="3" id="KW-0520">NAD</keyword>
<comment type="similarity">
    <text evidence="1 4">Belongs to the D-isomer specific 2-hydroxyacid dehydrogenase family.</text>
</comment>
<dbReference type="InterPro" id="IPR050418">
    <property type="entry name" value="D-iso_2-hydroxyacid_DH_PdxB"/>
</dbReference>
<dbReference type="PANTHER" id="PTHR43761:SF1">
    <property type="entry name" value="D-ISOMER SPECIFIC 2-HYDROXYACID DEHYDROGENASE CATALYTIC DOMAIN-CONTAINING PROTEIN-RELATED"/>
    <property type="match status" value="1"/>
</dbReference>
<evidence type="ECO:0000259" key="5">
    <source>
        <dbReference type="Pfam" id="PF00389"/>
    </source>
</evidence>
<dbReference type="RefSeq" id="WP_343760414.1">
    <property type="nucleotide sequence ID" value="NZ_BAAACG010000008.1"/>
</dbReference>
<evidence type="ECO:0000313" key="7">
    <source>
        <dbReference type="EMBL" id="GAA0738015.1"/>
    </source>
</evidence>
<dbReference type="Gene3D" id="3.40.50.720">
    <property type="entry name" value="NAD(P)-binding Rossmann-like Domain"/>
    <property type="match status" value="2"/>
</dbReference>
<organism evidence="7 8">
    <name type="scientific">Clostridium oceanicum</name>
    <dbReference type="NCBI Taxonomy" id="1543"/>
    <lineage>
        <taxon>Bacteria</taxon>
        <taxon>Bacillati</taxon>
        <taxon>Bacillota</taxon>
        <taxon>Clostridia</taxon>
        <taxon>Eubacteriales</taxon>
        <taxon>Clostridiaceae</taxon>
        <taxon>Clostridium</taxon>
    </lineage>
</organism>
<keyword evidence="2 4" id="KW-0560">Oxidoreductase</keyword>
<dbReference type="CDD" id="cd05303">
    <property type="entry name" value="PGDH_2"/>
    <property type="match status" value="1"/>
</dbReference>
<gene>
    <name evidence="7" type="ORF">GCM10008906_14890</name>
</gene>
<sequence>MINVLVCDGMEKNALNRLKKDGFVVLDKHFEKEDLLNNIGNFDVAIVRSATKVTKDVIDKAAEGKLKAIVRAGVGLDNIDVEYATEKGIKVFNTPKASSISVAELTIGHMLCISRFINTANVTMIDGKWEKKKYKGTEIFGKTLGLIGFGRISREVAKRANALGMEVIYYDILGKCETEETYEYYPLEELLKRADFISLHVPFDKEKGALIGKDQFEIMKDGVYIVNCARGGVIDEDALLDSLNKGKVAAAALDVFENEPKPKEEIVNHERVSVTPHIGGATKEAQKRIGKEIVDILEDYFEVGGILYDNTKII</sequence>
<feature type="domain" description="D-isomer specific 2-hydroxyacid dehydrogenase NAD-binding" evidence="6">
    <location>
        <begin position="107"/>
        <end position="279"/>
    </location>
</feature>
<evidence type="ECO:0000256" key="1">
    <source>
        <dbReference type="ARBA" id="ARBA00005854"/>
    </source>
</evidence>
<dbReference type="PROSITE" id="PS00671">
    <property type="entry name" value="D_2_HYDROXYACID_DH_3"/>
    <property type="match status" value="1"/>
</dbReference>
<dbReference type="Pfam" id="PF02826">
    <property type="entry name" value="2-Hacid_dh_C"/>
    <property type="match status" value="1"/>
</dbReference>
<feature type="domain" description="D-isomer specific 2-hydroxyacid dehydrogenase catalytic" evidence="5">
    <location>
        <begin position="4"/>
        <end position="302"/>
    </location>
</feature>
<reference evidence="8" key="1">
    <citation type="journal article" date="2019" name="Int. J. Syst. Evol. Microbiol.">
        <title>The Global Catalogue of Microorganisms (GCM) 10K type strain sequencing project: providing services to taxonomists for standard genome sequencing and annotation.</title>
        <authorList>
            <consortium name="The Broad Institute Genomics Platform"/>
            <consortium name="The Broad Institute Genome Sequencing Center for Infectious Disease"/>
            <person name="Wu L."/>
            <person name="Ma J."/>
        </authorList>
    </citation>
    <scope>NUCLEOTIDE SEQUENCE [LARGE SCALE GENOMIC DNA]</scope>
    <source>
        <strain evidence="8">JCM 1407</strain>
    </source>
</reference>
<dbReference type="PANTHER" id="PTHR43761">
    <property type="entry name" value="D-ISOMER SPECIFIC 2-HYDROXYACID DEHYDROGENASE FAMILY PROTEIN (AFU_ORTHOLOGUE AFUA_1G13630)"/>
    <property type="match status" value="1"/>
</dbReference>
<dbReference type="SUPFAM" id="SSF51735">
    <property type="entry name" value="NAD(P)-binding Rossmann-fold domains"/>
    <property type="match status" value="1"/>
</dbReference>